<dbReference type="AlphaFoldDB" id="A0AB34JYQ0"/>
<sequence>MPPRRRTCLSTGRPEEEQCWACKNPKLKARCEFVAENLQTELQRHPEPLPAHPPTVTRRWEVLDSTDNELTRDDEEDNRGLQTQQMSARPTARRERRAPEAFQPASFWRRPVPVMASATSTQEVRSRELAEMAAKRVKDAREAGIKEGEERSDGLLKEVRERLQLLASQVHDAVI</sequence>
<evidence type="ECO:0000313" key="3">
    <source>
        <dbReference type="Proteomes" id="UP001515480"/>
    </source>
</evidence>
<gene>
    <name evidence="2" type="ORF">AB1Y20_020645</name>
</gene>
<keyword evidence="3" id="KW-1185">Reference proteome</keyword>
<reference evidence="2 3" key="1">
    <citation type="journal article" date="2024" name="Science">
        <title>Giant polyketide synthase enzymes in the biosynthesis of giant marine polyether toxins.</title>
        <authorList>
            <person name="Fallon T.R."/>
            <person name="Shende V.V."/>
            <person name="Wierzbicki I.H."/>
            <person name="Pendleton A.L."/>
            <person name="Watervoot N.F."/>
            <person name="Auber R.P."/>
            <person name="Gonzalez D.J."/>
            <person name="Wisecaver J.H."/>
            <person name="Moore B.S."/>
        </authorList>
    </citation>
    <scope>NUCLEOTIDE SEQUENCE [LARGE SCALE GENOMIC DNA]</scope>
    <source>
        <strain evidence="2 3">12B1</strain>
    </source>
</reference>
<dbReference type="EMBL" id="JBGBPQ010000004">
    <property type="protein sequence ID" value="KAL1525805.1"/>
    <property type="molecule type" value="Genomic_DNA"/>
</dbReference>
<dbReference type="Proteomes" id="UP001515480">
    <property type="component" value="Unassembled WGS sequence"/>
</dbReference>
<feature type="region of interest" description="Disordered" evidence="1">
    <location>
        <begin position="42"/>
        <end position="104"/>
    </location>
</feature>
<accession>A0AB34JYQ0</accession>
<evidence type="ECO:0000313" key="2">
    <source>
        <dbReference type="EMBL" id="KAL1525805.1"/>
    </source>
</evidence>
<evidence type="ECO:0000256" key="1">
    <source>
        <dbReference type="SAM" id="MobiDB-lite"/>
    </source>
</evidence>
<organism evidence="2 3">
    <name type="scientific">Prymnesium parvum</name>
    <name type="common">Toxic golden alga</name>
    <dbReference type="NCBI Taxonomy" id="97485"/>
    <lineage>
        <taxon>Eukaryota</taxon>
        <taxon>Haptista</taxon>
        <taxon>Haptophyta</taxon>
        <taxon>Prymnesiophyceae</taxon>
        <taxon>Prymnesiales</taxon>
        <taxon>Prymnesiaceae</taxon>
        <taxon>Prymnesium</taxon>
    </lineage>
</organism>
<feature type="compositionally biased region" description="Acidic residues" evidence="1">
    <location>
        <begin position="64"/>
        <end position="77"/>
    </location>
</feature>
<protein>
    <submittedName>
        <fullName evidence="2">Uncharacterized protein</fullName>
    </submittedName>
</protein>
<name>A0AB34JYQ0_PRYPA</name>
<comment type="caution">
    <text evidence="2">The sequence shown here is derived from an EMBL/GenBank/DDBJ whole genome shotgun (WGS) entry which is preliminary data.</text>
</comment>
<proteinExistence type="predicted"/>